<keyword evidence="2" id="KW-0055">Arginine biosynthesis</keyword>
<keyword evidence="5" id="KW-0560">Oxidoreductase</keyword>
<evidence type="ECO:0000256" key="2">
    <source>
        <dbReference type="ARBA" id="ARBA00022571"/>
    </source>
</evidence>
<evidence type="ECO:0000313" key="9">
    <source>
        <dbReference type="Proteomes" id="UP001530377"/>
    </source>
</evidence>
<dbReference type="InterPro" id="IPR010136">
    <property type="entry name" value="AGPR_type-2"/>
</dbReference>
<evidence type="ECO:0000256" key="4">
    <source>
        <dbReference type="ARBA" id="ARBA00022857"/>
    </source>
</evidence>
<keyword evidence="9" id="KW-1185">Reference proteome</keyword>
<dbReference type="SMART" id="SM00859">
    <property type="entry name" value="Semialdhyde_dh"/>
    <property type="match status" value="1"/>
</dbReference>
<dbReference type="SUPFAM" id="SSF55347">
    <property type="entry name" value="Glyceraldehyde-3-phosphate dehydrogenase-like, C-terminal domain"/>
    <property type="match status" value="1"/>
</dbReference>
<organism evidence="8 9">
    <name type="scientific">Cyclostephanos tholiformis</name>
    <dbReference type="NCBI Taxonomy" id="382380"/>
    <lineage>
        <taxon>Eukaryota</taxon>
        <taxon>Sar</taxon>
        <taxon>Stramenopiles</taxon>
        <taxon>Ochrophyta</taxon>
        <taxon>Bacillariophyta</taxon>
        <taxon>Coscinodiscophyceae</taxon>
        <taxon>Thalassiosirophycidae</taxon>
        <taxon>Stephanodiscales</taxon>
        <taxon>Stephanodiscaceae</taxon>
        <taxon>Cyclostephanos</taxon>
    </lineage>
</organism>
<accession>A0ABD3RA92</accession>
<dbReference type="Gene3D" id="3.30.360.10">
    <property type="entry name" value="Dihydrodipicolinate Reductase, domain 2"/>
    <property type="match status" value="1"/>
</dbReference>
<dbReference type="InterPro" id="IPR023013">
    <property type="entry name" value="AGPR_AS"/>
</dbReference>
<dbReference type="PANTHER" id="PTHR32338:SF10">
    <property type="entry name" value="N-ACETYL-GAMMA-GLUTAMYL-PHOSPHATE REDUCTASE, CHLOROPLASTIC-RELATED"/>
    <property type="match status" value="1"/>
</dbReference>
<keyword evidence="3" id="KW-0028">Amino-acid biosynthesis</keyword>
<dbReference type="InterPro" id="IPR050085">
    <property type="entry name" value="AGPR"/>
</dbReference>
<dbReference type="Proteomes" id="UP001530377">
    <property type="component" value="Unassembled WGS sequence"/>
</dbReference>
<dbReference type="Gene3D" id="3.40.50.720">
    <property type="entry name" value="NAD(P)-binding Rossmann-like Domain"/>
    <property type="match status" value="1"/>
</dbReference>
<comment type="caution">
    <text evidence="8">The sequence shown here is derived from an EMBL/GenBank/DDBJ whole genome shotgun (WGS) entry which is preliminary data.</text>
</comment>
<dbReference type="InterPro" id="IPR058924">
    <property type="entry name" value="AGPR_dimerisation_dom"/>
</dbReference>
<evidence type="ECO:0000256" key="5">
    <source>
        <dbReference type="ARBA" id="ARBA00023002"/>
    </source>
</evidence>
<dbReference type="Pfam" id="PF22698">
    <property type="entry name" value="Semialdhyde_dhC_1"/>
    <property type="match status" value="1"/>
</dbReference>
<dbReference type="GO" id="GO:0016620">
    <property type="term" value="F:oxidoreductase activity, acting on the aldehyde or oxo group of donors, NAD or NADP as acceptor"/>
    <property type="evidence" value="ECO:0007669"/>
    <property type="project" value="UniProtKB-ARBA"/>
</dbReference>
<dbReference type="EMBL" id="JALLPB020000365">
    <property type="protein sequence ID" value="KAL3809915.1"/>
    <property type="molecule type" value="Genomic_DNA"/>
</dbReference>
<dbReference type="InterPro" id="IPR000534">
    <property type="entry name" value="Semialdehyde_DH_NAD-bd"/>
</dbReference>
<dbReference type="PROSITE" id="PS01224">
    <property type="entry name" value="ARGC"/>
    <property type="match status" value="1"/>
</dbReference>
<gene>
    <name evidence="8" type="ORF">ACHAXA_005329</name>
</gene>
<evidence type="ECO:0000259" key="7">
    <source>
        <dbReference type="SMART" id="SM00859"/>
    </source>
</evidence>
<feature type="active site" evidence="6">
    <location>
        <position position="166"/>
    </location>
</feature>
<reference evidence="8 9" key="1">
    <citation type="submission" date="2024-10" db="EMBL/GenBank/DDBJ databases">
        <title>Updated reference genomes for cyclostephanoid diatoms.</title>
        <authorList>
            <person name="Roberts W.R."/>
            <person name="Alverson A.J."/>
        </authorList>
    </citation>
    <scope>NUCLEOTIDE SEQUENCE [LARGE SCALE GENOMIC DNA]</scope>
    <source>
        <strain evidence="8 9">AJA228-03</strain>
    </source>
</reference>
<dbReference type="AlphaFoldDB" id="A0ABD3RA92"/>
<dbReference type="Pfam" id="PF01118">
    <property type="entry name" value="Semialdhyde_dh"/>
    <property type="match status" value="1"/>
</dbReference>
<dbReference type="GO" id="GO:0006526">
    <property type="term" value="P:L-arginine biosynthetic process"/>
    <property type="evidence" value="ECO:0007669"/>
    <property type="project" value="UniProtKB-KW"/>
</dbReference>
<proteinExistence type="inferred from homology"/>
<dbReference type="CDD" id="cd23935">
    <property type="entry name" value="AGPR_2_C"/>
    <property type="match status" value="1"/>
</dbReference>
<evidence type="ECO:0000313" key="8">
    <source>
        <dbReference type="EMBL" id="KAL3809915.1"/>
    </source>
</evidence>
<evidence type="ECO:0000256" key="1">
    <source>
        <dbReference type="ARBA" id="ARBA00022490"/>
    </source>
</evidence>
<dbReference type="SUPFAM" id="SSF51735">
    <property type="entry name" value="NAD(P)-binding Rossmann-fold domains"/>
    <property type="match status" value="1"/>
</dbReference>
<protein>
    <recommendedName>
        <fullName evidence="7">Semialdehyde dehydrogenase NAD-binding domain-containing protein</fullName>
    </recommendedName>
</protein>
<name>A0ABD3RA92_9STRA</name>
<keyword evidence="4" id="KW-0521">NADP</keyword>
<dbReference type="InterPro" id="IPR036291">
    <property type="entry name" value="NAD(P)-bd_dom_sf"/>
</dbReference>
<dbReference type="PANTHER" id="PTHR32338">
    <property type="entry name" value="N-ACETYL-GAMMA-GLUTAMYL-PHOSPHATE REDUCTASE, CHLOROPLASTIC-RELATED-RELATED"/>
    <property type="match status" value="1"/>
</dbReference>
<evidence type="ECO:0000256" key="6">
    <source>
        <dbReference type="PROSITE-ProRule" id="PRU10010"/>
    </source>
</evidence>
<sequence>MIGKSSLPSLMAIVVATMPYPGDNGVVAFVPVVSSVHPSAAVVGVGPLNAERKKVFIDGEAGTTGLQVRDRLSERDDLEIISISDDLRKDVDERKRLINEADCVILCLPDDASKEAASMVENDRTVVIDASTAYRVDDNWTYGFPELCDSQKAALKSSKRISNPGCYPTGFIALIRPLVDAGLIPSDASLTVNAISGYSGGGKGLIGIYESDGHEPWGAYGFSMNHKHLPEMAKYTGLKKQPIFQPAVGSFAQGMVVSIPIHYSLLKEGTTGKDVHDALSERYSGSAFVKVMPLGESGAKEAGLLERGAFLRPDTLANTNDLQLFVFHSDVDERMVLCARLDNLGKGASGAAVQNLNLSLGLEETAGLMP</sequence>
<evidence type="ECO:0000256" key="3">
    <source>
        <dbReference type="ARBA" id="ARBA00022605"/>
    </source>
</evidence>
<feature type="domain" description="Semialdehyde dehydrogenase NAD-binding" evidence="7">
    <location>
        <begin position="54"/>
        <end position="155"/>
    </location>
</feature>
<dbReference type="NCBIfam" id="TIGR01851">
    <property type="entry name" value="argC_other"/>
    <property type="match status" value="1"/>
</dbReference>
<keyword evidence="1" id="KW-0963">Cytoplasm</keyword>
<dbReference type="HAMAP" id="MF_01110">
    <property type="entry name" value="ArgC_type2"/>
    <property type="match status" value="1"/>
</dbReference>
<dbReference type="CDD" id="cd17896">
    <property type="entry name" value="AGPR_2_N"/>
    <property type="match status" value="1"/>
</dbReference>